<organism evidence="5 6">
    <name type="scientific">Pieris macdunnoughi</name>
    <dbReference type="NCBI Taxonomy" id="345717"/>
    <lineage>
        <taxon>Eukaryota</taxon>
        <taxon>Metazoa</taxon>
        <taxon>Ecdysozoa</taxon>
        <taxon>Arthropoda</taxon>
        <taxon>Hexapoda</taxon>
        <taxon>Insecta</taxon>
        <taxon>Pterygota</taxon>
        <taxon>Neoptera</taxon>
        <taxon>Endopterygota</taxon>
        <taxon>Lepidoptera</taxon>
        <taxon>Glossata</taxon>
        <taxon>Ditrysia</taxon>
        <taxon>Papilionoidea</taxon>
        <taxon>Pieridae</taxon>
        <taxon>Pierinae</taxon>
        <taxon>Pieris</taxon>
    </lineage>
</organism>
<dbReference type="Proteomes" id="UP000663880">
    <property type="component" value="Unassembled WGS sequence"/>
</dbReference>
<dbReference type="SMART" id="SM00443">
    <property type="entry name" value="G_patch"/>
    <property type="match status" value="1"/>
</dbReference>
<evidence type="ECO:0000256" key="2">
    <source>
        <dbReference type="SAM" id="MobiDB-lite"/>
    </source>
</evidence>
<feature type="region of interest" description="Disordered" evidence="2">
    <location>
        <begin position="223"/>
        <end position="397"/>
    </location>
</feature>
<dbReference type="Gene3D" id="3.30.160.20">
    <property type="match status" value="1"/>
</dbReference>
<dbReference type="PANTHER" id="PTHR46528">
    <property type="entry name" value="PROTEIN SON"/>
    <property type="match status" value="1"/>
</dbReference>
<name>A0A821XUG7_9NEOP</name>
<proteinExistence type="predicted"/>
<feature type="compositionally biased region" description="Basic and acidic residues" evidence="2">
    <location>
        <begin position="177"/>
        <end position="204"/>
    </location>
</feature>
<dbReference type="GO" id="GO:0003723">
    <property type="term" value="F:RNA binding"/>
    <property type="evidence" value="ECO:0007669"/>
    <property type="project" value="UniProtKB-UniRule"/>
</dbReference>
<sequence length="873" mass="97179">MTSLIDKIEQLIKREKTTPDRKKDDTKKSSNEILSELFSAFNADPPKLENITSKKSKKSKKKHKKEKKKRSRSSSSSDSDGDYSRKHKKRKKSKSKKNRVARTPPVHRIKEPVKVKSESDTKKKSEPIVKREPQLKEEYRIKREERTKVIKKSASVERSLSPPLEALDASLIPMPEYPKDEKLDSSDLRHKLEKKSDSENDKAKGKIQIKNLKFSAVFEETVKKAEEEARKKAEKVEDGEYTDTSSSSEKDDDSNSQFPKSSDPGGILKKAAEDIKLPDADEKLSKKPKSDSSHKLSKRDRSKSKGRSDSKKRSRSRSPSRRHRHRSSSRSRRRSHSKSSRRRRSESKSRWKTRSRSRHRSTSRSRHRSTSRSRHYPRHPSPRHRSSRSGVKLADSEKKRLLEVARRNAINMLKNGAVPAGAAALPPHTRNQVMAAIQSGGKSVDELTDFCKHLSKKEALGELSSVSSNEGDSDNEDTIAFHHPFLVKEKAPIVMNIRGGAPLPLKSSTLPIANKDELRLQFPVSSGSQHREKASEWVPVSPKKDNMQIAKLNSKPEKLQLGFDPINNKKDEPLALPAPSTTPPAYMKSFTTGSHLTSVPALMPPGPQVMPADHPAVDMAAIVTQKLSLLRKEQEEIELTTTSGFGWSASSLPSTNSLGQFTGSTGANILTPRELASGSQAWAKKDQLVRAAPVEGGMGMHLLQKMGWTPGKGLGKEESGTLQPLLLEVKLDTRGLQAKEEVSSRYYKGMKQSRMGRRGPAPLIAGGKHPVSLLGEYCSKHKLGPPEYNLCFECGPDHKKNFLFRVKVAGVEYQPAIASANKKQAKADAAQLALQKLGQRQHNRLADGQLQVSGMHLADIDSHGGPRSLLKSC</sequence>
<dbReference type="InterPro" id="IPR032922">
    <property type="entry name" value="SON"/>
</dbReference>
<keyword evidence="1" id="KW-0694">RNA-binding</keyword>
<feature type="compositionally biased region" description="Basic and acidic residues" evidence="2">
    <location>
        <begin position="1"/>
        <end position="30"/>
    </location>
</feature>
<evidence type="ECO:0000313" key="6">
    <source>
        <dbReference type="Proteomes" id="UP000663880"/>
    </source>
</evidence>
<dbReference type="PANTHER" id="PTHR46528:SF1">
    <property type="entry name" value="PROTEIN SON"/>
    <property type="match status" value="1"/>
</dbReference>
<evidence type="ECO:0000259" key="3">
    <source>
        <dbReference type="PROSITE" id="PS50137"/>
    </source>
</evidence>
<dbReference type="InterPro" id="IPR000467">
    <property type="entry name" value="G_patch_dom"/>
</dbReference>
<dbReference type="EMBL" id="CAJOBZ010000073">
    <property type="protein sequence ID" value="CAF4950974.1"/>
    <property type="molecule type" value="Genomic_DNA"/>
</dbReference>
<feature type="compositionally biased region" description="Basic residues" evidence="2">
    <location>
        <begin position="85"/>
        <end position="100"/>
    </location>
</feature>
<keyword evidence="6" id="KW-1185">Reference proteome</keyword>
<dbReference type="InterPro" id="IPR014720">
    <property type="entry name" value="dsRBD_dom"/>
</dbReference>
<reference evidence="5" key="1">
    <citation type="submission" date="2021-02" db="EMBL/GenBank/DDBJ databases">
        <authorList>
            <person name="Steward A R."/>
        </authorList>
    </citation>
    <scope>NUCLEOTIDE SEQUENCE</scope>
</reference>
<feature type="compositionally biased region" description="Basic and acidic residues" evidence="2">
    <location>
        <begin position="108"/>
        <end position="148"/>
    </location>
</feature>
<feature type="compositionally biased region" description="Basic residues" evidence="2">
    <location>
        <begin position="54"/>
        <end position="72"/>
    </location>
</feature>
<feature type="compositionally biased region" description="Basic and acidic residues" evidence="2">
    <location>
        <begin position="270"/>
        <end position="294"/>
    </location>
</feature>
<feature type="region of interest" description="Disordered" evidence="2">
    <location>
        <begin position="1"/>
        <end position="206"/>
    </location>
</feature>
<feature type="domain" description="G-patch" evidence="4">
    <location>
        <begin position="695"/>
        <end position="741"/>
    </location>
</feature>
<dbReference type="Pfam" id="PF01585">
    <property type="entry name" value="G-patch"/>
    <property type="match status" value="1"/>
</dbReference>
<dbReference type="GO" id="GO:0048024">
    <property type="term" value="P:regulation of mRNA splicing, via spliceosome"/>
    <property type="evidence" value="ECO:0007669"/>
    <property type="project" value="TreeGrafter"/>
</dbReference>
<evidence type="ECO:0000313" key="5">
    <source>
        <dbReference type="EMBL" id="CAF4950974.1"/>
    </source>
</evidence>
<feature type="compositionally biased region" description="Basic residues" evidence="2">
    <location>
        <begin position="295"/>
        <end position="305"/>
    </location>
</feature>
<dbReference type="PROSITE" id="PS50137">
    <property type="entry name" value="DS_RBD"/>
    <property type="match status" value="1"/>
</dbReference>
<gene>
    <name evidence="5" type="ORF">PMACD_LOCUS15684</name>
</gene>
<feature type="domain" description="DRBM" evidence="3">
    <location>
        <begin position="769"/>
        <end position="839"/>
    </location>
</feature>
<dbReference type="AlphaFoldDB" id="A0A821XUG7"/>
<dbReference type="GO" id="GO:0051726">
    <property type="term" value="P:regulation of cell cycle"/>
    <property type="evidence" value="ECO:0007669"/>
    <property type="project" value="InterPro"/>
</dbReference>
<comment type="caution">
    <text evidence="5">The sequence shown here is derived from an EMBL/GenBank/DDBJ whole genome shotgun (WGS) entry which is preliminary data.</text>
</comment>
<dbReference type="OrthoDB" id="786951at2759"/>
<dbReference type="CDD" id="cd19870">
    <property type="entry name" value="DSRM_SON-like"/>
    <property type="match status" value="1"/>
</dbReference>
<evidence type="ECO:0000259" key="4">
    <source>
        <dbReference type="PROSITE" id="PS50174"/>
    </source>
</evidence>
<dbReference type="SMART" id="SM00358">
    <property type="entry name" value="DSRM"/>
    <property type="match status" value="1"/>
</dbReference>
<evidence type="ECO:0000256" key="1">
    <source>
        <dbReference type="PROSITE-ProRule" id="PRU00266"/>
    </source>
</evidence>
<dbReference type="Pfam" id="PF00035">
    <property type="entry name" value="dsrm"/>
    <property type="match status" value="1"/>
</dbReference>
<accession>A0A821XUG7</accession>
<protein>
    <submittedName>
        <fullName evidence="5">Uncharacterized protein</fullName>
    </submittedName>
</protein>
<feature type="compositionally biased region" description="Basic and acidic residues" evidence="2">
    <location>
        <begin position="223"/>
        <end position="238"/>
    </location>
</feature>
<feature type="compositionally biased region" description="Basic residues" evidence="2">
    <location>
        <begin position="312"/>
        <end position="387"/>
    </location>
</feature>
<dbReference type="SUPFAM" id="SSF54768">
    <property type="entry name" value="dsRNA-binding domain-like"/>
    <property type="match status" value="1"/>
</dbReference>
<dbReference type="PROSITE" id="PS50174">
    <property type="entry name" value="G_PATCH"/>
    <property type="match status" value="1"/>
</dbReference>